<dbReference type="Proteomes" id="UP000451565">
    <property type="component" value="Unassembled WGS sequence"/>
</dbReference>
<comment type="caution">
    <text evidence="1">The sequence shown here is derived from an EMBL/GenBank/DDBJ whole genome shotgun (WGS) entry which is preliminary data.</text>
</comment>
<protein>
    <submittedName>
        <fullName evidence="1">Uncharacterized protein</fullName>
    </submittedName>
</protein>
<evidence type="ECO:0000313" key="1">
    <source>
        <dbReference type="EMBL" id="MQQ99253.1"/>
    </source>
</evidence>
<reference evidence="1 2" key="1">
    <citation type="submission" date="2019-10" db="EMBL/GenBank/DDBJ databases">
        <title>Glaciimonas soli sp. nov., a psychrophilic bacterium isolated from the forest soil of a high elevation mountain in Taiwan.</title>
        <authorList>
            <person name="Wang L.-T."/>
            <person name="Shieh W.Y."/>
        </authorList>
    </citation>
    <scope>NUCLEOTIDE SEQUENCE [LARGE SCALE GENOMIC DNA]</scope>
    <source>
        <strain evidence="1 2">GS1</strain>
    </source>
</reference>
<evidence type="ECO:0000313" key="2">
    <source>
        <dbReference type="Proteomes" id="UP000451565"/>
    </source>
</evidence>
<gene>
    <name evidence="1" type="ORF">GEV47_00955</name>
</gene>
<dbReference type="EMBL" id="WINI01000001">
    <property type="protein sequence ID" value="MQQ99253.1"/>
    <property type="molecule type" value="Genomic_DNA"/>
</dbReference>
<dbReference type="OrthoDB" id="8719744at2"/>
<accession>A0A843YNA3</accession>
<name>A0A843YNA3_9BURK</name>
<proteinExistence type="predicted"/>
<dbReference type="RefSeq" id="WP_153232856.1">
    <property type="nucleotide sequence ID" value="NZ_WINI01000001.1"/>
</dbReference>
<organism evidence="1 2">
    <name type="scientific">Glaciimonas soli</name>
    <dbReference type="NCBI Taxonomy" id="2590999"/>
    <lineage>
        <taxon>Bacteria</taxon>
        <taxon>Pseudomonadati</taxon>
        <taxon>Pseudomonadota</taxon>
        <taxon>Betaproteobacteria</taxon>
        <taxon>Burkholderiales</taxon>
        <taxon>Oxalobacteraceae</taxon>
        <taxon>Glaciimonas</taxon>
    </lineage>
</organism>
<keyword evidence="2" id="KW-1185">Reference proteome</keyword>
<dbReference type="AlphaFoldDB" id="A0A843YNA3"/>
<sequence>MWLESEDWCGFQAALIGISIIQQVINYTNLNSRNTGKKHSYIHLQTRPKSGLFFVQKENMKCPNLRYARDGYFKYYVDIYGAKAIAEQLFKTERTIKDWYEGKKKIPFWVPELLQLRDKECYRELQQMNIRSQKLGIVMPTADILVFRKATIINNGSPKPPVTAEMDYSLDTEDFKLAQR</sequence>